<keyword evidence="11" id="KW-0496">Mitochondrion</keyword>
<dbReference type="InterPro" id="IPR014001">
    <property type="entry name" value="Helicase_ATP-bd"/>
</dbReference>
<reference evidence="14" key="1">
    <citation type="journal article" date="2020" name="Ecol. Evol.">
        <title>Genome structure and content of the rice root-knot nematode (Meloidogyne graminicola).</title>
        <authorList>
            <person name="Phan N.T."/>
            <person name="Danchin E.G.J."/>
            <person name="Klopp C."/>
            <person name="Perfus-Barbeoch L."/>
            <person name="Kozlowski D.K."/>
            <person name="Koutsovoulos G.D."/>
            <person name="Lopez-Roques C."/>
            <person name="Bouchez O."/>
            <person name="Zahm M."/>
            <person name="Besnard G."/>
            <person name="Bellafiore S."/>
        </authorList>
    </citation>
    <scope>NUCLEOTIDE SEQUENCE</scope>
    <source>
        <strain evidence="14">VN-18</strain>
    </source>
</reference>
<evidence type="ECO:0000259" key="13">
    <source>
        <dbReference type="PROSITE" id="PS51194"/>
    </source>
</evidence>
<evidence type="ECO:0000256" key="4">
    <source>
        <dbReference type="ARBA" id="ARBA00008708"/>
    </source>
</evidence>
<evidence type="ECO:0000256" key="3">
    <source>
        <dbReference type="ARBA" id="ARBA00004305"/>
    </source>
</evidence>
<dbReference type="Pfam" id="PF18114">
    <property type="entry name" value="Suv3_N"/>
    <property type="match status" value="1"/>
</dbReference>
<dbReference type="Gene3D" id="1.10.1740.140">
    <property type="match status" value="1"/>
</dbReference>
<evidence type="ECO:0000256" key="5">
    <source>
        <dbReference type="ARBA" id="ARBA00012552"/>
    </source>
</evidence>
<dbReference type="AlphaFoldDB" id="A0A8S9ZMF3"/>
<dbReference type="Pfam" id="PF18147">
    <property type="entry name" value="Suv3_C_1"/>
    <property type="match status" value="1"/>
</dbReference>
<evidence type="ECO:0000256" key="6">
    <source>
        <dbReference type="ARBA" id="ARBA00022741"/>
    </source>
</evidence>
<dbReference type="Gene3D" id="3.40.50.300">
    <property type="entry name" value="P-loop containing nucleotide triphosphate hydrolases"/>
    <property type="match status" value="2"/>
</dbReference>
<evidence type="ECO:0000313" key="15">
    <source>
        <dbReference type="Proteomes" id="UP000605970"/>
    </source>
</evidence>
<comment type="catalytic activity">
    <reaction evidence="12">
        <text>ATP + H2O = ADP + phosphate + H(+)</text>
        <dbReference type="Rhea" id="RHEA:13065"/>
        <dbReference type="ChEBI" id="CHEBI:15377"/>
        <dbReference type="ChEBI" id="CHEBI:15378"/>
        <dbReference type="ChEBI" id="CHEBI:30616"/>
        <dbReference type="ChEBI" id="CHEBI:43474"/>
        <dbReference type="ChEBI" id="CHEBI:456216"/>
        <dbReference type="EC" id="3.6.4.13"/>
    </reaction>
</comment>
<dbReference type="Pfam" id="PF22527">
    <property type="entry name" value="DEXQc_Suv3"/>
    <property type="match status" value="1"/>
</dbReference>
<dbReference type="SMART" id="SM00490">
    <property type="entry name" value="HELICc"/>
    <property type="match status" value="1"/>
</dbReference>
<sequence>MRLYSHKRFRLENHENVEFEGVESKPSRQVISSILDRFYRDPKIKELAETQNITKNIFQKAFQSFRLNCCVGIDFSKNLDPGLQVIFNDIINYDQSINLIYPYFLRHAHKVFPHLERIDELKHISDLTQPHNWYPLAREIHRKIIFHAGPTNSGKTYEALKAFKKAKSGMYCGPLRLLAFEIYERVNKAGIPCDMVTGEQRLFANDPQRPAAHCTFTTEMLPVDDRRDICVIDEIQMLRDNDRGTAWTRALLGVAADEVHLCGEEAAIDLVIRLLDPIGEHVDVRKYERKGELVVIDTHGLRDLKFVEDGDCLIHFSKFLILETARKLKHEYGKESAIIFGDLPPDTKKEQISKFNDPKHPCKVLLATDAIGMGINLNIKRVIFTTLMDGSGQIFPSYFVKQIAGRAGRFASRHCKGEVMTFLDEDSRLLGRLVSEPIQQISKAGISPSFEAIELFSFHLPHCSLAQLFDIFASISSVSEDFFACSHSRLKEMALLLEHIPLSLKDRYIFCLCPIKDNGSLFLSTAYLQIVRRYSEGNAITINFIKKLLSGEMKVANDLNKLKTLVSVYDILYSYLWLSYRFEEYFPHRDLVRELQTECGHLINESIRLMILKDYSKKLIKQNNINKEVNKKEFDGETVQNEMIEQKAVKKVVGKDVKKGKARVVDFEKNFRLIVSKLKK</sequence>
<comment type="cofactor">
    <cofactor evidence="1">
        <name>Mn(2+)</name>
        <dbReference type="ChEBI" id="CHEBI:29035"/>
    </cofactor>
</comment>
<evidence type="ECO:0000256" key="10">
    <source>
        <dbReference type="ARBA" id="ARBA00022946"/>
    </source>
</evidence>
<keyword evidence="10" id="KW-0809">Transit peptide</keyword>
<dbReference type="InterPro" id="IPR022192">
    <property type="entry name" value="SUV3_C"/>
</dbReference>
<dbReference type="InterPro" id="IPR027417">
    <property type="entry name" value="P-loop_NTPase"/>
</dbReference>
<gene>
    <name evidence="14" type="ORF">Mgra_00006198</name>
</gene>
<evidence type="ECO:0000256" key="9">
    <source>
        <dbReference type="ARBA" id="ARBA00022840"/>
    </source>
</evidence>
<dbReference type="GO" id="GO:0005524">
    <property type="term" value="F:ATP binding"/>
    <property type="evidence" value="ECO:0007669"/>
    <property type="project" value="UniProtKB-KW"/>
</dbReference>
<dbReference type="SMART" id="SM00487">
    <property type="entry name" value="DEXDc"/>
    <property type="match status" value="1"/>
</dbReference>
<accession>A0A8S9ZMF3</accession>
<evidence type="ECO:0000256" key="7">
    <source>
        <dbReference type="ARBA" id="ARBA00022801"/>
    </source>
</evidence>
<dbReference type="Pfam" id="PF00271">
    <property type="entry name" value="Helicase_C"/>
    <property type="match status" value="1"/>
</dbReference>
<dbReference type="InterPro" id="IPR041453">
    <property type="entry name" value="Suv3_N"/>
</dbReference>
<dbReference type="InterPro" id="IPR055206">
    <property type="entry name" value="DEXQc_SUV3"/>
</dbReference>
<evidence type="ECO:0000256" key="11">
    <source>
        <dbReference type="ARBA" id="ARBA00023128"/>
    </source>
</evidence>
<dbReference type="Gene3D" id="1.20.58.1080">
    <property type="match status" value="1"/>
</dbReference>
<dbReference type="GO" id="GO:0000965">
    <property type="term" value="P:mitochondrial RNA 3'-end processing"/>
    <property type="evidence" value="ECO:0007669"/>
    <property type="project" value="TreeGrafter"/>
</dbReference>
<keyword evidence="8" id="KW-0347">Helicase</keyword>
<dbReference type="InterPro" id="IPR044774">
    <property type="entry name" value="Suv3_DEXQc"/>
</dbReference>
<keyword evidence="7" id="KW-0378">Hydrolase</keyword>
<dbReference type="EC" id="3.6.4.13" evidence="5"/>
<comment type="cofactor">
    <cofactor evidence="2">
        <name>Mg(2+)</name>
        <dbReference type="ChEBI" id="CHEBI:18420"/>
    </cofactor>
</comment>
<dbReference type="InterPro" id="IPR001650">
    <property type="entry name" value="Helicase_C-like"/>
</dbReference>
<evidence type="ECO:0000256" key="8">
    <source>
        <dbReference type="ARBA" id="ARBA00022806"/>
    </source>
</evidence>
<dbReference type="InterPro" id="IPR050699">
    <property type="entry name" value="RNA-DNA_Helicase"/>
</dbReference>
<comment type="similarity">
    <text evidence="4">Belongs to the helicase family.</text>
</comment>
<dbReference type="CDD" id="cd17913">
    <property type="entry name" value="DEXQc_Suv3"/>
    <property type="match status" value="1"/>
</dbReference>
<proteinExistence type="inferred from homology"/>
<dbReference type="GO" id="GO:0005759">
    <property type="term" value="C:mitochondrial matrix"/>
    <property type="evidence" value="ECO:0007669"/>
    <property type="project" value="UniProtKB-SubCell"/>
</dbReference>
<dbReference type="GO" id="GO:0016787">
    <property type="term" value="F:hydrolase activity"/>
    <property type="evidence" value="ECO:0007669"/>
    <property type="project" value="UniProtKB-KW"/>
</dbReference>
<dbReference type="PROSITE" id="PS51194">
    <property type="entry name" value="HELICASE_CTER"/>
    <property type="match status" value="1"/>
</dbReference>
<dbReference type="GO" id="GO:0003724">
    <property type="term" value="F:RNA helicase activity"/>
    <property type="evidence" value="ECO:0007669"/>
    <property type="project" value="UniProtKB-EC"/>
</dbReference>
<keyword evidence="6" id="KW-0547">Nucleotide-binding</keyword>
<keyword evidence="15" id="KW-1185">Reference proteome</keyword>
<protein>
    <recommendedName>
        <fullName evidence="5">RNA helicase</fullName>
        <ecNumber evidence="5">3.6.4.13</ecNumber>
    </recommendedName>
</protein>
<dbReference type="OrthoDB" id="6692397at2759"/>
<dbReference type="GO" id="GO:0045025">
    <property type="term" value="C:mitochondrial degradosome"/>
    <property type="evidence" value="ECO:0007669"/>
    <property type="project" value="TreeGrafter"/>
</dbReference>
<comment type="caution">
    <text evidence="14">The sequence shown here is derived from an EMBL/GenBank/DDBJ whole genome shotgun (WGS) entry which is preliminary data.</text>
</comment>
<evidence type="ECO:0000256" key="1">
    <source>
        <dbReference type="ARBA" id="ARBA00001936"/>
    </source>
</evidence>
<organism evidence="14 15">
    <name type="scientific">Meloidogyne graminicola</name>
    <dbReference type="NCBI Taxonomy" id="189291"/>
    <lineage>
        <taxon>Eukaryota</taxon>
        <taxon>Metazoa</taxon>
        <taxon>Ecdysozoa</taxon>
        <taxon>Nematoda</taxon>
        <taxon>Chromadorea</taxon>
        <taxon>Rhabditida</taxon>
        <taxon>Tylenchina</taxon>
        <taxon>Tylenchomorpha</taxon>
        <taxon>Tylenchoidea</taxon>
        <taxon>Meloidogynidae</taxon>
        <taxon>Meloidogyninae</taxon>
        <taxon>Meloidogyne</taxon>
    </lineage>
</organism>
<name>A0A8S9ZMF3_9BILA</name>
<keyword evidence="9" id="KW-0067">ATP-binding</keyword>
<comment type="subcellular location">
    <subcellularLocation>
        <location evidence="3">Mitochondrion matrix</location>
    </subcellularLocation>
</comment>
<dbReference type="SUPFAM" id="SSF52540">
    <property type="entry name" value="P-loop containing nucleoside triphosphate hydrolases"/>
    <property type="match status" value="1"/>
</dbReference>
<evidence type="ECO:0000313" key="14">
    <source>
        <dbReference type="EMBL" id="KAF7634443.1"/>
    </source>
</evidence>
<dbReference type="EMBL" id="JABEBT010000058">
    <property type="protein sequence ID" value="KAF7634443.1"/>
    <property type="molecule type" value="Genomic_DNA"/>
</dbReference>
<dbReference type="FunFam" id="3.40.50.300:FF:000269">
    <property type="entry name" value="ATP-dependent RNA helicase SUPV3L1, mitochondrial"/>
    <property type="match status" value="1"/>
</dbReference>
<evidence type="ECO:0000256" key="2">
    <source>
        <dbReference type="ARBA" id="ARBA00001946"/>
    </source>
</evidence>
<evidence type="ECO:0000256" key="12">
    <source>
        <dbReference type="ARBA" id="ARBA00047984"/>
    </source>
</evidence>
<dbReference type="InterPro" id="IPR041082">
    <property type="entry name" value="Suv3_C_1"/>
</dbReference>
<feature type="domain" description="Helicase C-terminal" evidence="13">
    <location>
        <begin position="300"/>
        <end position="454"/>
    </location>
</feature>
<dbReference type="PANTHER" id="PTHR12131:SF1">
    <property type="entry name" value="ATP-DEPENDENT RNA HELICASE SUPV3L1, MITOCHONDRIAL-RELATED"/>
    <property type="match status" value="1"/>
</dbReference>
<dbReference type="Pfam" id="PF12513">
    <property type="entry name" value="SUV3_C"/>
    <property type="match status" value="1"/>
</dbReference>
<dbReference type="Gene3D" id="1.20.272.40">
    <property type="match status" value="1"/>
</dbReference>
<dbReference type="PANTHER" id="PTHR12131">
    <property type="entry name" value="ATP-DEPENDENT RNA AND DNA HELICASE"/>
    <property type="match status" value="1"/>
</dbReference>
<dbReference type="Proteomes" id="UP000605970">
    <property type="component" value="Unassembled WGS sequence"/>
</dbReference>